<gene>
    <name evidence="4" type="ORF">GCM10022408_32210</name>
</gene>
<evidence type="ECO:0000256" key="1">
    <source>
        <dbReference type="PROSITE-ProRule" id="PRU00285"/>
    </source>
</evidence>
<evidence type="ECO:0000313" key="4">
    <source>
        <dbReference type="EMBL" id="GAA4016337.1"/>
    </source>
</evidence>
<dbReference type="CDD" id="cd00298">
    <property type="entry name" value="ACD_sHsps_p23-like"/>
    <property type="match status" value="1"/>
</dbReference>
<evidence type="ECO:0000259" key="3">
    <source>
        <dbReference type="PROSITE" id="PS01031"/>
    </source>
</evidence>
<dbReference type="InterPro" id="IPR002068">
    <property type="entry name" value="A-crystallin/Hsp20_dom"/>
</dbReference>
<dbReference type="EMBL" id="BAABDJ010000037">
    <property type="protein sequence ID" value="GAA4016337.1"/>
    <property type="molecule type" value="Genomic_DNA"/>
</dbReference>
<dbReference type="Pfam" id="PF00011">
    <property type="entry name" value="HSP20"/>
    <property type="match status" value="1"/>
</dbReference>
<dbReference type="SUPFAM" id="SSF49764">
    <property type="entry name" value="HSP20-like chaperones"/>
    <property type="match status" value="1"/>
</dbReference>
<dbReference type="PROSITE" id="PS01031">
    <property type="entry name" value="SHSP"/>
    <property type="match status" value="1"/>
</dbReference>
<proteinExistence type="inferred from homology"/>
<dbReference type="InterPro" id="IPR008978">
    <property type="entry name" value="HSP20-like_chaperone"/>
</dbReference>
<comment type="caution">
    <text evidence="4">The sequence shown here is derived from an EMBL/GenBank/DDBJ whole genome shotgun (WGS) entry which is preliminary data.</text>
</comment>
<feature type="domain" description="SHSP" evidence="3">
    <location>
        <begin position="33"/>
        <end position="139"/>
    </location>
</feature>
<organism evidence="4 5">
    <name type="scientific">Hymenobacter fastidiosus</name>
    <dbReference type="NCBI Taxonomy" id="486264"/>
    <lineage>
        <taxon>Bacteria</taxon>
        <taxon>Pseudomonadati</taxon>
        <taxon>Bacteroidota</taxon>
        <taxon>Cytophagia</taxon>
        <taxon>Cytophagales</taxon>
        <taxon>Hymenobacteraceae</taxon>
        <taxon>Hymenobacter</taxon>
    </lineage>
</organism>
<keyword evidence="5" id="KW-1185">Reference proteome</keyword>
<protein>
    <recommendedName>
        <fullName evidence="3">SHSP domain-containing protein</fullName>
    </recommendedName>
</protein>
<accession>A0ABP7STW5</accession>
<evidence type="ECO:0000256" key="2">
    <source>
        <dbReference type="RuleBase" id="RU003616"/>
    </source>
</evidence>
<name>A0ABP7STW5_9BACT</name>
<dbReference type="Gene3D" id="2.60.40.790">
    <property type="match status" value="1"/>
</dbReference>
<reference evidence="5" key="1">
    <citation type="journal article" date="2019" name="Int. J. Syst. Evol. Microbiol.">
        <title>The Global Catalogue of Microorganisms (GCM) 10K type strain sequencing project: providing services to taxonomists for standard genome sequencing and annotation.</title>
        <authorList>
            <consortium name="The Broad Institute Genomics Platform"/>
            <consortium name="The Broad Institute Genome Sequencing Center for Infectious Disease"/>
            <person name="Wu L."/>
            <person name="Ma J."/>
        </authorList>
    </citation>
    <scope>NUCLEOTIDE SEQUENCE [LARGE SCALE GENOMIC DNA]</scope>
    <source>
        <strain evidence="5">JCM 17224</strain>
    </source>
</reference>
<dbReference type="Proteomes" id="UP001500567">
    <property type="component" value="Unassembled WGS sequence"/>
</dbReference>
<sequence length="139" mass="15743">MCFETKRGESKAMDLISKDFVRNIAPHLNLFNTLGGGMAQAVMRVDKGEKGLVIRVAAPSVRPENFHVVLNNNSLTVYCEYRHQADDKLAAPLFNQTIELPLTLDLSRIEAVHAGNELRVRIPYKDPTTQQREITIRQR</sequence>
<evidence type="ECO:0000313" key="5">
    <source>
        <dbReference type="Proteomes" id="UP001500567"/>
    </source>
</evidence>
<comment type="similarity">
    <text evidence="1 2">Belongs to the small heat shock protein (HSP20) family.</text>
</comment>